<dbReference type="SUPFAM" id="SSF51735">
    <property type="entry name" value="NAD(P)-binding Rossmann-fold domains"/>
    <property type="match status" value="1"/>
</dbReference>
<gene>
    <name evidence="2" type="ORF">V8247_06335</name>
</gene>
<organism evidence="2 3">
    <name type="scientific">Candidatus Dehalogenimonas loeffleri</name>
    <dbReference type="NCBI Taxonomy" id="3127115"/>
    <lineage>
        <taxon>Bacteria</taxon>
        <taxon>Bacillati</taxon>
        <taxon>Chloroflexota</taxon>
        <taxon>Dehalococcoidia</taxon>
        <taxon>Dehalococcoidales</taxon>
        <taxon>Dehalococcoidaceae</taxon>
        <taxon>Dehalogenimonas</taxon>
    </lineage>
</organism>
<evidence type="ECO:0000313" key="2">
    <source>
        <dbReference type="EMBL" id="WWX24876.1"/>
    </source>
</evidence>
<dbReference type="Gene3D" id="3.40.50.720">
    <property type="entry name" value="NAD(P)-binding Rossmann-like Domain"/>
    <property type="match status" value="1"/>
</dbReference>
<dbReference type="Pfam" id="PF01370">
    <property type="entry name" value="Epimerase"/>
    <property type="match status" value="1"/>
</dbReference>
<dbReference type="EMBL" id="CP146612">
    <property type="protein sequence ID" value="WWX24876.1"/>
    <property type="molecule type" value="Genomic_DNA"/>
</dbReference>
<proteinExistence type="predicted"/>
<protein>
    <submittedName>
        <fullName evidence="2">NAD-dependent epimerase/dehydratase family protein</fullName>
    </submittedName>
</protein>
<evidence type="ECO:0000313" key="3">
    <source>
        <dbReference type="Proteomes" id="UP001375370"/>
    </source>
</evidence>
<evidence type="ECO:0000259" key="1">
    <source>
        <dbReference type="Pfam" id="PF01370"/>
    </source>
</evidence>
<dbReference type="InterPro" id="IPR051207">
    <property type="entry name" value="ComplexI_NDUFA9_subunit"/>
</dbReference>
<dbReference type="Proteomes" id="UP001375370">
    <property type="component" value="Chromosome"/>
</dbReference>
<reference evidence="2 3" key="1">
    <citation type="submission" date="2024-03" db="EMBL/GenBank/DDBJ databases">
        <title>A Dehalogenimonas Isolated from Estuarine Sediments Dihaloeliminates Chlorinated Alkanes.</title>
        <authorList>
            <person name="Yang Y."/>
            <person name="Wang H."/>
        </authorList>
    </citation>
    <scope>NUCLEOTIDE SEQUENCE [LARGE SCALE GENOMIC DNA]</scope>
    <source>
        <strain evidence="2 3">W</strain>
    </source>
</reference>
<dbReference type="InterPro" id="IPR036291">
    <property type="entry name" value="NAD(P)-bd_dom_sf"/>
</dbReference>
<dbReference type="InterPro" id="IPR001509">
    <property type="entry name" value="Epimerase_deHydtase"/>
</dbReference>
<accession>A0ABZ2J243</accession>
<sequence>MILITGASGFVASHLIPRLHKDGHQLRCLVTNEAEGARIQAPGAELAVGNVTDTEGLRAAMAGVDTVIHLVAIIREFGPNTYHKINVVGTQNVVNAARDAGVKRFIHMGILGASPDPRYTYLHSKWLGMEAVKNSGLDYSILQPSVMFGQGAGFVASLIRSVNMVPFIVPIAGDGKSRLQPIWIGDVVSCVLKMVAGEKSGESCPVGGPEIVTYETMLDELLRAMGKKKLKVKIPRPLMLPVVAVMDKLFANPPISMGEFKSMEIENTTEPDAVENQFGFKPMPLRDGLGYLKKA</sequence>
<dbReference type="PANTHER" id="PTHR12126:SF11">
    <property type="entry name" value="NADH DEHYDROGENASE [UBIQUINONE] 1 ALPHA SUBCOMPLEX SUBUNIT 9, MITOCHONDRIAL"/>
    <property type="match status" value="1"/>
</dbReference>
<feature type="domain" description="NAD-dependent epimerase/dehydratase" evidence="1">
    <location>
        <begin position="2"/>
        <end position="200"/>
    </location>
</feature>
<dbReference type="PANTHER" id="PTHR12126">
    <property type="entry name" value="NADH-UBIQUINONE OXIDOREDUCTASE 39 KDA SUBUNIT-RELATED"/>
    <property type="match status" value="1"/>
</dbReference>
<keyword evidence="3" id="KW-1185">Reference proteome</keyword>
<name>A0ABZ2J243_9CHLR</name>
<dbReference type="RefSeq" id="WP_338736999.1">
    <property type="nucleotide sequence ID" value="NZ_CP146612.1"/>
</dbReference>